<accession>A0A0S4KW56</accession>
<name>A0A0S4KW56_9BACT</name>
<protein>
    <submittedName>
        <fullName evidence="1">Uncharacterized protein</fullName>
    </submittedName>
</protein>
<dbReference type="EMBL" id="LN885086">
    <property type="protein sequence ID" value="CUQ65858.1"/>
    <property type="molecule type" value="Genomic_DNA"/>
</dbReference>
<reference evidence="2" key="1">
    <citation type="submission" date="2015-09" db="EMBL/GenBank/DDBJ databases">
        <authorList>
            <person name="Daims H."/>
        </authorList>
    </citation>
    <scope>NUCLEOTIDE SEQUENCE [LARGE SCALE GENOMIC DNA]</scope>
</reference>
<dbReference type="AlphaFoldDB" id="A0A0S4KW56"/>
<dbReference type="KEGG" id="nio:NITINOP_0883"/>
<organism evidence="1 2">
    <name type="scientific">Candidatus Nitrospira inopinata</name>
    <dbReference type="NCBI Taxonomy" id="1715989"/>
    <lineage>
        <taxon>Bacteria</taxon>
        <taxon>Pseudomonadati</taxon>
        <taxon>Nitrospirota</taxon>
        <taxon>Nitrospiria</taxon>
        <taxon>Nitrospirales</taxon>
        <taxon>Nitrospiraceae</taxon>
        <taxon>Nitrospira</taxon>
    </lineage>
</organism>
<proteinExistence type="predicted"/>
<evidence type="ECO:0000313" key="1">
    <source>
        <dbReference type="EMBL" id="CUQ65858.1"/>
    </source>
</evidence>
<evidence type="ECO:0000313" key="2">
    <source>
        <dbReference type="Proteomes" id="UP000066284"/>
    </source>
</evidence>
<gene>
    <name evidence="1" type="ORF">NITINOP_0883</name>
</gene>
<dbReference type="STRING" id="1715989.NITINOP_0883"/>
<sequence length="45" mass="4445">MSGHIYPAIGGPATADDGPTVVVVVMSAAIIPQLPHGTLVPPPTV</sequence>
<keyword evidence="2" id="KW-1185">Reference proteome</keyword>
<dbReference type="Proteomes" id="UP000066284">
    <property type="component" value="Chromosome 1"/>
</dbReference>